<accession>A0AB34JTM1</accession>
<dbReference type="PANTHER" id="PTHR34407">
    <property type="entry name" value="EXPRESSED PROTEIN"/>
    <property type="match status" value="1"/>
</dbReference>
<evidence type="ECO:0008006" key="4">
    <source>
        <dbReference type="Google" id="ProtNLM"/>
    </source>
</evidence>
<comment type="caution">
    <text evidence="2">The sequence shown here is derived from an EMBL/GenBank/DDBJ whole genome shotgun (WGS) entry which is preliminary data.</text>
</comment>
<evidence type="ECO:0000313" key="3">
    <source>
        <dbReference type="Proteomes" id="UP001515480"/>
    </source>
</evidence>
<feature type="region of interest" description="Disordered" evidence="1">
    <location>
        <begin position="346"/>
        <end position="369"/>
    </location>
</feature>
<proteinExistence type="predicted"/>
<dbReference type="PANTHER" id="PTHR34407:SF1">
    <property type="entry name" value="SGNH HYDROLASE-TYPE ESTERASE DOMAIN-CONTAINING PROTEIN"/>
    <property type="match status" value="1"/>
</dbReference>
<dbReference type="Proteomes" id="UP001515480">
    <property type="component" value="Unassembled WGS sequence"/>
</dbReference>
<evidence type="ECO:0000256" key="1">
    <source>
        <dbReference type="SAM" id="MobiDB-lite"/>
    </source>
</evidence>
<organism evidence="2 3">
    <name type="scientific">Prymnesium parvum</name>
    <name type="common">Toxic golden alga</name>
    <dbReference type="NCBI Taxonomy" id="97485"/>
    <lineage>
        <taxon>Eukaryota</taxon>
        <taxon>Haptista</taxon>
        <taxon>Haptophyta</taxon>
        <taxon>Prymnesiophyceae</taxon>
        <taxon>Prymnesiales</taxon>
        <taxon>Prymnesiaceae</taxon>
        <taxon>Prymnesium</taxon>
    </lineage>
</organism>
<gene>
    <name evidence="2" type="ORF">AB1Y20_019895</name>
</gene>
<sequence>MDSAALERSLLSHGAAETWAPLFARLEARQPIVLGVFGASVAQNGGCLDQPYKRCMRYDGVHRTFMRWGTPHVRPFKGFAVRLLEHINRTWPHRAHQINNSALDATPAQNALPCLFSHLPTTLHVVVLEFGSMAFHLRLAAVEGAARMLLSLRPPPVLVFLSIHEWCQRLKGAPRALYVPGERLRGGFVYPDTPWARAEAETRRVCEKYGQVCVSMHAALDPLVRAGREGFSLADVVGDDCLHPTHGRHGAQYVAQVLAHAVDRAAERWRGAPRRAAPRAAELPPPLHADNLNVGSRSARCYGFVLAADYRNPYGQSSMYRALQPIAWESAACAAPGVWHLPAAAGGGGGNGKRRGGRRGHAARARAEGERLWTRGAAGETPCHAPAEMATCPRGGFARSEAQLHRFLRHPPRTWFWCYYSLAVDPAHQKKSPGVVALVPGATLHARLDTRMRSLDGAGQASRGGVCLRLAPLSQLPRADAQDLTEVVEASIEHLTSYEGMGRVAVHCVGGCSCAPQTIDAHRVDAHRNVSVFLQHTFNISGGSPTCGVQLQVLNATSSGGYKFKVRTITLTTR</sequence>
<evidence type="ECO:0000313" key="2">
    <source>
        <dbReference type="EMBL" id="KAL1525020.1"/>
    </source>
</evidence>
<keyword evidence="3" id="KW-1185">Reference proteome</keyword>
<dbReference type="AlphaFoldDB" id="A0AB34JTM1"/>
<dbReference type="EMBL" id="JBGBPQ010000004">
    <property type="protein sequence ID" value="KAL1525020.1"/>
    <property type="molecule type" value="Genomic_DNA"/>
</dbReference>
<reference evidence="2 3" key="1">
    <citation type="journal article" date="2024" name="Science">
        <title>Giant polyketide synthase enzymes in the biosynthesis of giant marine polyether toxins.</title>
        <authorList>
            <person name="Fallon T.R."/>
            <person name="Shende V.V."/>
            <person name="Wierzbicki I.H."/>
            <person name="Pendleton A.L."/>
            <person name="Watervoot N.F."/>
            <person name="Auber R.P."/>
            <person name="Gonzalez D.J."/>
            <person name="Wisecaver J.H."/>
            <person name="Moore B.S."/>
        </authorList>
    </citation>
    <scope>NUCLEOTIDE SEQUENCE [LARGE SCALE GENOMIC DNA]</scope>
    <source>
        <strain evidence="2 3">12B1</strain>
    </source>
</reference>
<name>A0AB34JTM1_PRYPA</name>
<protein>
    <recommendedName>
        <fullName evidence="4">SGNH hydrolase-type esterase domain-containing protein</fullName>
    </recommendedName>
</protein>
<feature type="compositionally biased region" description="Basic residues" evidence="1">
    <location>
        <begin position="352"/>
        <end position="364"/>
    </location>
</feature>